<evidence type="ECO:0000256" key="1">
    <source>
        <dbReference type="ARBA" id="ARBA00004141"/>
    </source>
</evidence>
<feature type="transmembrane region" description="Helical" evidence="12">
    <location>
        <begin position="284"/>
        <end position="304"/>
    </location>
</feature>
<dbReference type="AlphaFoldDB" id="A4RWH1"/>
<dbReference type="Proteomes" id="UP000001568">
    <property type="component" value="Chromosome 4"/>
</dbReference>
<evidence type="ECO:0000256" key="10">
    <source>
        <dbReference type="ARBA" id="ARBA00023303"/>
    </source>
</evidence>
<feature type="transmembrane region" description="Helical" evidence="12">
    <location>
        <begin position="169"/>
        <end position="186"/>
    </location>
</feature>
<evidence type="ECO:0000256" key="5">
    <source>
        <dbReference type="ARBA" id="ARBA00022989"/>
    </source>
</evidence>
<dbReference type="SUPFAM" id="SSF54631">
    <property type="entry name" value="CBS-domain pair"/>
    <property type="match status" value="1"/>
</dbReference>
<proteinExistence type="inferred from homology"/>
<feature type="transmembrane region" description="Helical" evidence="12">
    <location>
        <begin position="215"/>
        <end position="233"/>
    </location>
</feature>
<evidence type="ECO:0000256" key="12">
    <source>
        <dbReference type="RuleBase" id="RU361221"/>
    </source>
</evidence>
<dbReference type="KEGG" id="olu:OSTLU_37468"/>
<dbReference type="PROSITE" id="PS51371">
    <property type="entry name" value="CBS"/>
    <property type="match status" value="1"/>
</dbReference>
<evidence type="ECO:0000259" key="13">
    <source>
        <dbReference type="PROSITE" id="PS51371"/>
    </source>
</evidence>
<dbReference type="Pfam" id="PF00654">
    <property type="entry name" value="Voltage_CLC"/>
    <property type="match status" value="1"/>
</dbReference>
<keyword evidence="5 12" id="KW-1133">Transmembrane helix</keyword>
<gene>
    <name evidence="14" type="ORF">OSTLU_37468</name>
</gene>
<dbReference type="eggNOG" id="KOG0475">
    <property type="taxonomic scope" value="Eukaryota"/>
</dbReference>
<dbReference type="Gene3D" id="3.10.580.10">
    <property type="entry name" value="CBS-domain"/>
    <property type="match status" value="1"/>
</dbReference>
<keyword evidence="3 12" id="KW-0813">Transport</keyword>
<keyword evidence="4 12" id="KW-0812">Transmembrane</keyword>
<keyword evidence="8" id="KW-0869">Chloride channel</keyword>
<dbReference type="OrthoDB" id="4564at2759"/>
<feature type="transmembrane region" description="Helical" evidence="12">
    <location>
        <begin position="324"/>
        <end position="348"/>
    </location>
</feature>
<evidence type="ECO:0000256" key="11">
    <source>
        <dbReference type="PROSITE-ProRule" id="PRU00703"/>
    </source>
</evidence>
<keyword evidence="6 12" id="KW-0406">Ion transport</keyword>
<keyword evidence="15" id="KW-1185">Reference proteome</keyword>
<feature type="domain" description="CBS" evidence="13">
    <location>
        <begin position="406"/>
        <end position="467"/>
    </location>
</feature>
<sequence>MFGKASANAGSASTDDYAGIDLNEFDENEDVRVGVKVLAKTAAAAITLGTGCSLGPEGPSVEIGAAVADRVGAAFPSVAPNRLGLLAAGAAAGFSAGFGAPISGLFFGFESILVPGSKAGGDGDTKAGAVTTEMVILASVLATVASKAVLGALPSVDVPPFEISDFVELPLYLPLGFACGVTAAALRKMNVVFDDFAENFVAVEREKGGLGISRIWHAPIGGFLLGCLALKFPQVTYQGFDNVNALLVQNDAGAGWAAATYTPLVLGEFVLAKLLATAICRGSGLVGGVYAPSLFLGAALGTAFGGALESTYFPPMFVAPPQAYALVAMAGVLGGVCRVPLTAILLLFELTGDYRIILPLMGTVTVATSIVNSVETSAVPFSTSDIETRGVAALASSLVARPRDLMRSDIVIIDEETTIEAASMTLLRVSDSENPPPCAFVVADGVFVGVVTPSSIADAIVQRGFDTRARVAEALIDVKVIEPDVKLRDVDFADDGAFAVVVDSSNQPLGVVETSAALKQMSRERLRSALSGEL</sequence>
<evidence type="ECO:0000313" key="15">
    <source>
        <dbReference type="Proteomes" id="UP000001568"/>
    </source>
</evidence>
<dbReference type="Gramene" id="ABO95623">
    <property type="protein sequence ID" value="ABO95623"/>
    <property type="gene ID" value="OSTLU_37468"/>
</dbReference>
<dbReference type="CDD" id="cd00400">
    <property type="entry name" value="Voltage_gated_ClC"/>
    <property type="match status" value="1"/>
</dbReference>
<dbReference type="PANTHER" id="PTHR43427">
    <property type="entry name" value="CHLORIDE CHANNEL PROTEIN CLC-E"/>
    <property type="match status" value="1"/>
</dbReference>
<feature type="transmembrane region" description="Helical" evidence="12">
    <location>
        <begin position="253"/>
        <end position="272"/>
    </location>
</feature>
<dbReference type="InterPro" id="IPR050368">
    <property type="entry name" value="ClC-type_chloride_channel"/>
</dbReference>
<dbReference type="Gene3D" id="1.10.3080.10">
    <property type="entry name" value="Clc chloride channel"/>
    <property type="match status" value="1"/>
</dbReference>
<organism evidence="14 15">
    <name type="scientific">Ostreococcus lucimarinus (strain CCE9901)</name>
    <dbReference type="NCBI Taxonomy" id="436017"/>
    <lineage>
        <taxon>Eukaryota</taxon>
        <taxon>Viridiplantae</taxon>
        <taxon>Chlorophyta</taxon>
        <taxon>Mamiellophyceae</taxon>
        <taxon>Mamiellales</taxon>
        <taxon>Bathycoccaceae</taxon>
        <taxon>Ostreococcus</taxon>
    </lineage>
</organism>
<evidence type="ECO:0000256" key="4">
    <source>
        <dbReference type="ARBA" id="ARBA00022692"/>
    </source>
</evidence>
<dbReference type="GO" id="GO:0034707">
    <property type="term" value="C:chloride channel complex"/>
    <property type="evidence" value="ECO:0007669"/>
    <property type="project" value="UniProtKB-KW"/>
</dbReference>
<protein>
    <recommendedName>
        <fullName evidence="12">Chloride channel protein</fullName>
    </recommendedName>
</protein>
<comment type="subcellular location">
    <subcellularLocation>
        <location evidence="1 12">Membrane</location>
        <topology evidence="1 12">Multi-pass membrane protein</topology>
    </subcellularLocation>
</comment>
<evidence type="ECO:0000313" key="14">
    <source>
        <dbReference type="EMBL" id="ABO95623.1"/>
    </source>
</evidence>
<evidence type="ECO:0000256" key="6">
    <source>
        <dbReference type="ARBA" id="ARBA00023065"/>
    </source>
</evidence>
<dbReference type="InterPro" id="IPR014743">
    <property type="entry name" value="Cl-channel_core"/>
</dbReference>
<dbReference type="InterPro" id="IPR000644">
    <property type="entry name" value="CBS_dom"/>
</dbReference>
<keyword evidence="9 12" id="KW-0868">Chloride</keyword>
<evidence type="ECO:0000256" key="9">
    <source>
        <dbReference type="ARBA" id="ARBA00023214"/>
    </source>
</evidence>
<dbReference type="PANTHER" id="PTHR43427:SF6">
    <property type="entry name" value="CHLORIDE CHANNEL PROTEIN CLC-E"/>
    <property type="match status" value="1"/>
</dbReference>
<dbReference type="RefSeq" id="XP_001417330.1">
    <property type="nucleotide sequence ID" value="XM_001417293.1"/>
</dbReference>
<accession>A4RWH1</accession>
<dbReference type="InterPro" id="IPR001807">
    <property type="entry name" value="ClC"/>
</dbReference>
<evidence type="ECO:0000256" key="8">
    <source>
        <dbReference type="ARBA" id="ARBA00023173"/>
    </source>
</evidence>
<dbReference type="HOGENOM" id="CLU_015263_5_1_1"/>
<dbReference type="OMA" id="RIWHAPI"/>
<evidence type="ECO:0000256" key="3">
    <source>
        <dbReference type="ARBA" id="ARBA00022448"/>
    </source>
</evidence>
<dbReference type="STRING" id="436017.A4RWH1"/>
<dbReference type="GO" id="GO:0005254">
    <property type="term" value="F:chloride channel activity"/>
    <property type="evidence" value="ECO:0007669"/>
    <property type="project" value="UniProtKB-UniRule"/>
</dbReference>
<dbReference type="PRINTS" id="PR00762">
    <property type="entry name" value="CLCHANNEL"/>
</dbReference>
<dbReference type="EMBL" id="CP000584">
    <property type="protein sequence ID" value="ABO95623.1"/>
    <property type="molecule type" value="Genomic_DNA"/>
</dbReference>
<dbReference type="Pfam" id="PF00571">
    <property type="entry name" value="CBS"/>
    <property type="match status" value="1"/>
</dbReference>
<reference evidence="14 15" key="1">
    <citation type="journal article" date="2007" name="Proc. Natl. Acad. Sci. U.S.A.">
        <title>The tiny eukaryote Ostreococcus provides genomic insights into the paradox of plankton speciation.</title>
        <authorList>
            <person name="Palenik B."/>
            <person name="Grimwood J."/>
            <person name="Aerts A."/>
            <person name="Rouze P."/>
            <person name="Salamov A."/>
            <person name="Putnam N."/>
            <person name="Dupont C."/>
            <person name="Jorgensen R."/>
            <person name="Derelle E."/>
            <person name="Rombauts S."/>
            <person name="Zhou K."/>
            <person name="Otillar R."/>
            <person name="Merchant S.S."/>
            <person name="Podell S."/>
            <person name="Gaasterland T."/>
            <person name="Napoli C."/>
            <person name="Gendler K."/>
            <person name="Manuell A."/>
            <person name="Tai V."/>
            <person name="Vallon O."/>
            <person name="Piganeau G."/>
            <person name="Jancek S."/>
            <person name="Heijde M."/>
            <person name="Jabbari K."/>
            <person name="Bowler C."/>
            <person name="Lohr M."/>
            <person name="Robbens S."/>
            <person name="Werner G."/>
            <person name="Dubchak I."/>
            <person name="Pazour G.J."/>
            <person name="Ren Q."/>
            <person name="Paulsen I."/>
            <person name="Delwiche C."/>
            <person name="Schmutz J."/>
            <person name="Rokhsar D."/>
            <person name="Van de Peer Y."/>
            <person name="Moreau H."/>
            <person name="Grigoriev I.V."/>
        </authorList>
    </citation>
    <scope>NUCLEOTIDE SEQUENCE [LARGE SCALE GENOMIC DNA]</scope>
    <source>
        <strain evidence="14 15">CCE9901</strain>
    </source>
</reference>
<dbReference type="SUPFAM" id="SSF81340">
    <property type="entry name" value="Clc chloride channel"/>
    <property type="match status" value="1"/>
</dbReference>
<dbReference type="GeneID" id="5001467"/>
<evidence type="ECO:0000256" key="2">
    <source>
        <dbReference type="ARBA" id="ARBA00009476"/>
    </source>
</evidence>
<feature type="transmembrane region" description="Helical" evidence="12">
    <location>
        <begin position="130"/>
        <end position="149"/>
    </location>
</feature>
<comment type="caution">
    <text evidence="12">Lacks conserved residue(s) required for the propagation of feature annotation.</text>
</comment>
<keyword evidence="10" id="KW-0407">Ion channel</keyword>
<dbReference type="InterPro" id="IPR046342">
    <property type="entry name" value="CBS_dom_sf"/>
</dbReference>
<name>A4RWH1_OSTLU</name>
<comment type="similarity">
    <text evidence="2 12">Belongs to the chloride channel (TC 2.A.49) family.</text>
</comment>
<keyword evidence="11" id="KW-0129">CBS domain</keyword>
<keyword evidence="7 12" id="KW-0472">Membrane</keyword>
<evidence type="ECO:0000256" key="7">
    <source>
        <dbReference type="ARBA" id="ARBA00023136"/>
    </source>
</evidence>
<feature type="transmembrane region" description="Helical" evidence="12">
    <location>
        <begin position="85"/>
        <end position="109"/>
    </location>
</feature>